<evidence type="ECO:0000313" key="3">
    <source>
        <dbReference type="Proteomes" id="UP000828390"/>
    </source>
</evidence>
<reference evidence="2" key="2">
    <citation type="submission" date="2020-11" db="EMBL/GenBank/DDBJ databases">
        <authorList>
            <person name="McCartney M.A."/>
            <person name="Auch B."/>
            <person name="Kono T."/>
            <person name="Mallez S."/>
            <person name="Becker A."/>
            <person name="Gohl D.M."/>
            <person name="Silverstein K.A.T."/>
            <person name="Koren S."/>
            <person name="Bechman K.B."/>
            <person name="Herman A."/>
            <person name="Abrahante J.E."/>
            <person name="Garbe J."/>
        </authorList>
    </citation>
    <scope>NUCLEOTIDE SEQUENCE</scope>
    <source>
        <strain evidence="2">Duluth1</strain>
        <tissue evidence="2">Whole animal</tissue>
    </source>
</reference>
<protein>
    <submittedName>
        <fullName evidence="2">Uncharacterized protein</fullName>
    </submittedName>
</protein>
<comment type="caution">
    <text evidence="2">The sequence shown here is derived from an EMBL/GenBank/DDBJ whole genome shotgun (WGS) entry which is preliminary data.</text>
</comment>
<dbReference type="EMBL" id="JAIWYP010000001">
    <property type="protein sequence ID" value="KAH3888196.1"/>
    <property type="molecule type" value="Genomic_DNA"/>
</dbReference>
<evidence type="ECO:0000313" key="2">
    <source>
        <dbReference type="EMBL" id="KAH3888196.1"/>
    </source>
</evidence>
<dbReference type="Proteomes" id="UP000828390">
    <property type="component" value="Unassembled WGS sequence"/>
</dbReference>
<dbReference type="AlphaFoldDB" id="A0A9D4S144"/>
<evidence type="ECO:0000256" key="1">
    <source>
        <dbReference type="SAM" id="SignalP"/>
    </source>
</evidence>
<organism evidence="2 3">
    <name type="scientific">Dreissena polymorpha</name>
    <name type="common">Zebra mussel</name>
    <name type="synonym">Mytilus polymorpha</name>
    <dbReference type="NCBI Taxonomy" id="45954"/>
    <lineage>
        <taxon>Eukaryota</taxon>
        <taxon>Metazoa</taxon>
        <taxon>Spiralia</taxon>
        <taxon>Lophotrochozoa</taxon>
        <taxon>Mollusca</taxon>
        <taxon>Bivalvia</taxon>
        <taxon>Autobranchia</taxon>
        <taxon>Heteroconchia</taxon>
        <taxon>Euheterodonta</taxon>
        <taxon>Imparidentia</taxon>
        <taxon>Neoheterodontei</taxon>
        <taxon>Myida</taxon>
        <taxon>Dreissenoidea</taxon>
        <taxon>Dreissenidae</taxon>
        <taxon>Dreissena</taxon>
    </lineage>
</organism>
<feature type="signal peptide" evidence="1">
    <location>
        <begin position="1"/>
        <end position="15"/>
    </location>
</feature>
<proteinExistence type="predicted"/>
<name>A0A9D4S144_DREPO</name>
<reference evidence="2" key="1">
    <citation type="journal article" date="2019" name="bioRxiv">
        <title>The Genome of the Zebra Mussel, Dreissena polymorpha: A Resource for Invasive Species Research.</title>
        <authorList>
            <person name="McCartney M.A."/>
            <person name="Auch B."/>
            <person name="Kono T."/>
            <person name="Mallez S."/>
            <person name="Zhang Y."/>
            <person name="Obille A."/>
            <person name="Becker A."/>
            <person name="Abrahante J.E."/>
            <person name="Garbe J."/>
            <person name="Badalamenti J.P."/>
            <person name="Herman A."/>
            <person name="Mangelson H."/>
            <person name="Liachko I."/>
            <person name="Sullivan S."/>
            <person name="Sone E.D."/>
            <person name="Koren S."/>
            <person name="Silverstein K.A.T."/>
            <person name="Beckman K.B."/>
            <person name="Gohl D.M."/>
        </authorList>
    </citation>
    <scope>NUCLEOTIDE SEQUENCE</scope>
    <source>
        <strain evidence="2">Duluth1</strain>
        <tissue evidence="2">Whole animal</tissue>
    </source>
</reference>
<accession>A0A9D4S144</accession>
<sequence length="60" mass="6848">MILKIILYLCISVKNEDPCPQCFAKYKQVQWDTMHPPAPVERNITNAGTTAYKNPVPPFL</sequence>
<gene>
    <name evidence="2" type="ORF">DPMN_012226</name>
</gene>
<keyword evidence="3" id="KW-1185">Reference proteome</keyword>
<keyword evidence="1" id="KW-0732">Signal</keyword>
<feature type="chain" id="PRO_5039457195" evidence="1">
    <location>
        <begin position="16"/>
        <end position="60"/>
    </location>
</feature>